<evidence type="ECO:0000256" key="1">
    <source>
        <dbReference type="SAM" id="SignalP"/>
    </source>
</evidence>
<keyword evidence="1" id="KW-0732">Signal</keyword>
<organism evidence="2 3">
    <name type="scientific">Bradyrhizobium lablabi</name>
    <dbReference type="NCBI Taxonomy" id="722472"/>
    <lineage>
        <taxon>Bacteria</taxon>
        <taxon>Pseudomonadati</taxon>
        <taxon>Pseudomonadota</taxon>
        <taxon>Alphaproteobacteria</taxon>
        <taxon>Hyphomicrobiales</taxon>
        <taxon>Nitrobacteraceae</taxon>
        <taxon>Bradyrhizobium</taxon>
    </lineage>
</organism>
<proteinExistence type="predicted"/>
<feature type="chain" id="PRO_5012206768" evidence="1">
    <location>
        <begin position="24"/>
        <end position="74"/>
    </location>
</feature>
<protein>
    <submittedName>
        <fullName evidence="2">Uncharacterized protein</fullName>
    </submittedName>
</protein>
<feature type="signal peptide" evidence="1">
    <location>
        <begin position="1"/>
        <end position="23"/>
    </location>
</feature>
<sequence length="74" mass="7642">MTKFKLLSVAAILSAVIATPAIAQQAVQEPGMQAFYQSLGVGSGRSTWAGAMTSVGGSYARAPSRHHARASAKH</sequence>
<reference evidence="2 3" key="1">
    <citation type="submission" date="2016-11" db="EMBL/GenBank/DDBJ databases">
        <authorList>
            <person name="Jaros S."/>
            <person name="Januszkiewicz K."/>
            <person name="Wedrychowicz H."/>
        </authorList>
    </citation>
    <scope>NUCLEOTIDE SEQUENCE [LARGE SCALE GENOMIC DNA]</scope>
    <source>
        <strain evidence="2 3">GAS499</strain>
    </source>
</reference>
<dbReference type="AlphaFoldDB" id="A0A1M6WLT7"/>
<dbReference type="EMBL" id="LT670844">
    <property type="protein sequence ID" value="SHK94742.1"/>
    <property type="molecule type" value="Genomic_DNA"/>
</dbReference>
<dbReference type="Proteomes" id="UP000189935">
    <property type="component" value="Chromosome I"/>
</dbReference>
<evidence type="ECO:0000313" key="3">
    <source>
        <dbReference type="Proteomes" id="UP000189935"/>
    </source>
</evidence>
<name>A0A1M6WLT7_9BRAD</name>
<gene>
    <name evidence="2" type="ORF">SAMN05444159_4604</name>
</gene>
<evidence type="ECO:0000313" key="2">
    <source>
        <dbReference type="EMBL" id="SHK94742.1"/>
    </source>
</evidence>
<accession>A0A1M6WLT7</accession>